<proteinExistence type="predicted"/>
<evidence type="ECO:0000313" key="4">
    <source>
        <dbReference type="Proteomes" id="UP000215450"/>
    </source>
</evidence>
<feature type="transmembrane region" description="Helical" evidence="1">
    <location>
        <begin position="6"/>
        <end position="25"/>
    </location>
</feature>
<evidence type="ECO:0000256" key="1">
    <source>
        <dbReference type="SAM" id="Phobius"/>
    </source>
</evidence>
<evidence type="ECO:0000313" key="2">
    <source>
        <dbReference type="EMBL" id="SMQ11838.1"/>
    </source>
</evidence>
<name>A0A238THG4_9NEIS</name>
<dbReference type="OrthoDB" id="122062at2"/>
<accession>A0A238THG4</accession>
<keyword evidence="1" id="KW-1133">Transmembrane helix</keyword>
<dbReference type="EMBL" id="FXUV02000098">
    <property type="protein sequence ID" value="SNB85374.1"/>
    <property type="molecule type" value="Genomic_DNA"/>
</dbReference>
<dbReference type="EMBL" id="FXUV01000002">
    <property type="protein sequence ID" value="SMQ11838.1"/>
    <property type="molecule type" value="Genomic_DNA"/>
</dbReference>
<keyword evidence="1" id="KW-0812">Transmembrane</keyword>
<keyword evidence="1" id="KW-0472">Membrane</keyword>
<dbReference type="STRING" id="1522312.GCA_900177895_00544"/>
<sequence>MNALEIFGYVAMLIVAVSFLMKDVLKLRITNAVGDVMFVIYGLMTNTIPVALLNTLVTGINVYYIIKILKERKEAK</sequence>
<evidence type="ECO:0000313" key="3">
    <source>
        <dbReference type="EMBL" id="SNB85374.1"/>
    </source>
</evidence>
<protein>
    <submittedName>
        <fullName evidence="3">Uncharacterized protein</fullName>
    </submittedName>
</protein>
<dbReference type="Pfam" id="PF10688">
    <property type="entry name" value="Imp-YgjV"/>
    <property type="match status" value="1"/>
</dbReference>
<dbReference type="InterPro" id="IPR019629">
    <property type="entry name" value="Uncharacterised_HI1736/YgjV"/>
</dbReference>
<dbReference type="Proteomes" id="UP000215450">
    <property type="component" value="Unassembled WGS sequence"/>
</dbReference>
<reference evidence="3 4" key="2">
    <citation type="submission" date="2017-06" db="EMBL/GenBank/DDBJ databases">
        <authorList>
            <person name="Kim H.J."/>
            <person name="Triplett B.A."/>
        </authorList>
    </citation>
    <scope>NUCLEOTIDE SEQUENCE [LARGE SCALE GENOMIC DNA]</scope>
    <source>
        <strain evidence="3">Kingella_eburonensis</strain>
    </source>
</reference>
<dbReference type="RefSeq" id="WP_095061918.1">
    <property type="nucleotide sequence ID" value="NZ_FXUV02000098.1"/>
</dbReference>
<feature type="transmembrane region" description="Helical" evidence="1">
    <location>
        <begin position="37"/>
        <end position="66"/>
    </location>
</feature>
<reference evidence="2" key="1">
    <citation type="submission" date="2017-05" db="EMBL/GenBank/DDBJ databases">
        <authorList>
            <person name="Song R."/>
            <person name="Chenine A.L."/>
            <person name="Ruprecht R.M."/>
        </authorList>
    </citation>
    <scope>NUCLEOTIDE SEQUENCE</scope>
    <source>
        <strain evidence="2">Kingella_eburonensis</strain>
    </source>
</reference>
<keyword evidence="4" id="KW-1185">Reference proteome</keyword>
<organism evidence="3 4">
    <name type="scientific">Kingella negevensis</name>
    <dbReference type="NCBI Taxonomy" id="1522312"/>
    <lineage>
        <taxon>Bacteria</taxon>
        <taxon>Pseudomonadati</taxon>
        <taxon>Pseudomonadota</taxon>
        <taxon>Betaproteobacteria</taxon>
        <taxon>Neisseriales</taxon>
        <taxon>Neisseriaceae</taxon>
        <taxon>Kingella</taxon>
    </lineage>
</organism>
<dbReference type="AlphaFoldDB" id="A0A238THG4"/>
<gene>
    <name evidence="3" type="ORF">KEBURONENSIS_00723</name>
    <name evidence="2" type="ORF">KEBURONENSIS_00845</name>
</gene>